<evidence type="ECO:0000313" key="1">
    <source>
        <dbReference type="EMBL" id="MCY9549308.1"/>
    </source>
</evidence>
<protein>
    <submittedName>
        <fullName evidence="1">Uncharacterized protein</fullName>
    </submittedName>
</protein>
<gene>
    <name evidence="1" type="ORF">M5W82_20720</name>
</gene>
<name>A0ABT4EUV5_9BACI</name>
<organism evidence="1 2">
    <name type="scientific">Lysinibacillus xylanilyticus</name>
    <dbReference type="NCBI Taxonomy" id="582475"/>
    <lineage>
        <taxon>Bacteria</taxon>
        <taxon>Bacillati</taxon>
        <taxon>Bacillota</taxon>
        <taxon>Bacilli</taxon>
        <taxon>Bacillales</taxon>
        <taxon>Bacillaceae</taxon>
        <taxon>Lysinibacillus</taxon>
    </lineage>
</organism>
<accession>A0ABT4EUV5</accession>
<comment type="caution">
    <text evidence="1">The sequence shown here is derived from an EMBL/GenBank/DDBJ whole genome shotgun (WGS) entry which is preliminary data.</text>
</comment>
<dbReference type="Proteomes" id="UP001527052">
    <property type="component" value="Unassembled WGS sequence"/>
</dbReference>
<keyword evidence="2" id="KW-1185">Reference proteome</keyword>
<proteinExistence type="predicted"/>
<evidence type="ECO:0000313" key="2">
    <source>
        <dbReference type="Proteomes" id="UP001527052"/>
    </source>
</evidence>
<sequence length="114" mass="13699">MSSTLRNERGGTMQLTDGTWIFDSETIDEAAKKIQRDEQEREMLNAFARYAYLRYKQIRDCVNPRKCKYMRIDQVREQLKSPAKLRKVSSRFNISEEEVLYIVDFVKKYLKYVK</sequence>
<dbReference type="RefSeq" id="WP_268639280.1">
    <property type="nucleotide sequence ID" value="NZ_JAMDLZ010000042.1"/>
</dbReference>
<dbReference type="EMBL" id="JAMDLZ010000042">
    <property type="protein sequence ID" value="MCY9549308.1"/>
    <property type="molecule type" value="Genomic_DNA"/>
</dbReference>
<reference evidence="1 2" key="1">
    <citation type="submission" date="2022-05" db="EMBL/GenBank/DDBJ databases">
        <title>Genome Sequencing of Bee-Associated Microbes.</title>
        <authorList>
            <person name="Dunlap C."/>
        </authorList>
    </citation>
    <scope>NUCLEOTIDE SEQUENCE [LARGE SCALE GENOMIC DNA]</scope>
    <source>
        <strain evidence="1 2">NRRL BD-083</strain>
    </source>
</reference>